<evidence type="ECO:0000313" key="6">
    <source>
        <dbReference type="Proteomes" id="UP000183567"/>
    </source>
</evidence>
<feature type="compositionally biased region" description="Basic and acidic residues" evidence="3">
    <location>
        <begin position="345"/>
        <end position="358"/>
    </location>
</feature>
<dbReference type="GO" id="GO:0005634">
    <property type="term" value="C:nucleus"/>
    <property type="evidence" value="ECO:0007669"/>
    <property type="project" value="TreeGrafter"/>
</dbReference>
<dbReference type="GO" id="GO:0006139">
    <property type="term" value="P:nucleobase-containing compound metabolic process"/>
    <property type="evidence" value="ECO:0007669"/>
    <property type="project" value="InterPro"/>
</dbReference>
<sequence length="368" mass="40745">MLVIVPDPQQVPVEIAAPTVPAQPTRPQLPHYSWRVQNPTSRLQYITDHRIADIALSQLAPGPLGFDLEWRPNFRKWQKENPVALVQLANHDTILLLQVSAMSEFPLKLRELLSDPSRAKAGVSIQNDCEKLFQDYGVSTCNCVELALLARSVDNARWKGKYTNPLGLSRLLETYENFSLAKGKVQRSNWEARLSATQQDYAANDACAGYAIYARLMAMARCIPNPNTLSPQYYSFSLVNGSLLDHLGVSAWSPQNPYYDPGPPPPPKEPKVRKQGPHNSPATAVNPRTGPSHRGFPPHRYTSAGTNKQFHNAQQYTPIAPTTMRAPTRSTAEATGSRIRPRRVAPGEHDAAAGHDGRFWTAGGYGRP</sequence>
<dbReference type="Pfam" id="PF01612">
    <property type="entry name" value="DNA_pol_A_exo1"/>
    <property type="match status" value="1"/>
</dbReference>
<dbReference type="SMART" id="SM00474">
    <property type="entry name" value="35EXOc"/>
    <property type="match status" value="1"/>
</dbReference>
<reference evidence="5 6" key="1">
    <citation type="submission" date="2016-03" db="EMBL/GenBank/DDBJ databases">
        <title>Comparative genomics of the ectomycorrhizal sister species Rhizopogon vinicolor and Rhizopogon vesiculosus (Basidiomycota: Boletales) reveals a divergence of the mating type B locus.</title>
        <authorList>
            <person name="Mujic A.B."/>
            <person name="Kuo A."/>
            <person name="Tritt A."/>
            <person name="Lipzen A."/>
            <person name="Chen C."/>
            <person name="Johnson J."/>
            <person name="Sharma A."/>
            <person name="Barry K."/>
            <person name="Grigoriev I.V."/>
            <person name="Spatafora J.W."/>
        </authorList>
    </citation>
    <scope>NUCLEOTIDE SEQUENCE [LARGE SCALE GENOMIC DNA]</scope>
    <source>
        <strain evidence="5 6">AM-OR11-056</strain>
    </source>
</reference>
<dbReference type="InterPro" id="IPR051132">
    <property type="entry name" value="3-5_Exonuclease_domain"/>
</dbReference>
<dbReference type="PANTHER" id="PTHR13620:SF104">
    <property type="entry name" value="EXONUCLEASE 3'-5' DOMAIN-CONTAINING PROTEIN 2"/>
    <property type="match status" value="1"/>
</dbReference>
<dbReference type="STRING" id="180088.A0A1J8QD07"/>
<dbReference type="CDD" id="cd06141">
    <property type="entry name" value="WRN_exo"/>
    <property type="match status" value="1"/>
</dbReference>
<keyword evidence="2" id="KW-0378">Hydrolase</keyword>
<dbReference type="GO" id="GO:0005737">
    <property type="term" value="C:cytoplasm"/>
    <property type="evidence" value="ECO:0007669"/>
    <property type="project" value="TreeGrafter"/>
</dbReference>
<gene>
    <name evidence="5" type="ORF">AZE42_00828</name>
</gene>
<keyword evidence="6" id="KW-1185">Reference proteome</keyword>
<protein>
    <recommendedName>
        <fullName evidence="4">3'-5' exonuclease domain-containing protein</fullName>
    </recommendedName>
</protein>
<dbReference type="Gene3D" id="3.30.420.10">
    <property type="entry name" value="Ribonuclease H-like superfamily/Ribonuclease H"/>
    <property type="match status" value="1"/>
</dbReference>
<dbReference type="AlphaFoldDB" id="A0A1J8QD07"/>
<dbReference type="GO" id="GO:0008408">
    <property type="term" value="F:3'-5' exonuclease activity"/>
    <property type="evidence" value="ECO:0007669"/>
    <property type="project" value="InterPro"/>
</dbReference>
<dbReference type="InterPro" id="IPR012337">
    <property type="entry name" value="RNaseH-like_sf"/>
</dbReference>
<dbReference type="InterPro" id="IPR002562">
    <property type="entry name" value="3'-5'_exonuclease_dom"/>
</dbReference>
<organism evidence="5 6">
    <name type="scientific">Rhizopogon vesiculosus</name>
    <dbReference type="NCBI Taxonomy" id="180088"/>
    <lineage>
        <taxon>Eukaryota</taxon>
        <taxon>Fungi</taxon>
        <taxon>Dikarya</taxon>
        <taxon>Basidiomycota</taxon>
        <taxon>Agaricomycotina</taxon>
        <taxon>Agaricomycetes</taxon>
        <taxon>Agaricomycetidae</taxon>
        <taxon>Boletales</taxon>
        <taxon>Suillineae</taxon>
        <taxon>Rhizopogonaceae</taxon>
        <taxon>Rhizopogon</taxon>
    </lineage>
</organism>
<dbReference type="SUPFAM" id="SSF53098">
    <property type="entry name" value="Ribonuclease H-like"/>
    <property type="match status" value="1"/>
</dbReference>
<keyword evidence="1" id="KW-0540">Nuclease</keyword>
<dbReference type="InterPro" id="IPR036397">
    <property type="entry name" value="RNaseH_sf"/>
</dbReference>
<evidence type="ECO:0000256" key="2">
    <source>
        <dbReference type="ARBA" id="ARBA00022801"/>
    </source>
</evidence>
<evidence type="ECO:0000313" key="5">
    <source>
        <dbReference type="EMBL" id="OJA18845.1"/>
    </source>
</evidence>
<feature type="domain" description="3'-5' exonuclease" evidence="4">
    <location>
        <begin position="43"/>
        <end position="221"/>
    </location>
</feature>
<evidence type="ECO:0000259" key="4">
    <source>
        <dbReference type="SMART" id="SM00474"/>
    </source>
</evidence>
<evidence type="ECO:0000256" key="3">
    <source>
        <dbReference type="SAM" id="MobiDB-lite"/>
    </source>
</evidence>
<accession>A0A1J8QD07</accession>
<evidence type="ECO:0000256" key="1">
    <source>
        <dbReference type="ARBA" id="ARBA00022722"/>
    </source>
</evidence>
<feature type="region of interest" description="Disordered" evidence="3">
    <location>
        <begin position="325"/>
        <end position="368"/>
    </location>
</feature>
<comment type="caution">
    <text evidence="5">The sequence shown here is derived from an EMBL/GenBank/DDBJ whole genome shotgun (WGS) entry which is preliminary data.</text>
</comment>
<dbReference type="GO" id="GO:0003676">
    <property type="term" value="F:nucleic acid binding"/>
    <property type="evidence" value="ECO:0007669"/>
    <property type="project" value="InterPro"/>
</dbReference>
<name>A0A1J8QD07_9AGAM</name>
<dbReference type="OrthoDB" id="1920326at2759"/>
<dbReference type="EMBL" id="LVVM01001315">
    <property type="protein sequence ID" value="OJA18845.1"/>
    <property type="molecule type" value="Genomic_DNA"/>
</dbReference>
<dbReference type="PANTHER" id="PTHR13620">
    <property type="entry name" value="3-5 EXONUCLEASE"/>
    <property type="match status" value="1"/>
</dbReference>
<dbReference type="Proteomes" id="UP000183567">
    <property type="component" value="Unassembled WGS sequence"/>
</dbReference>
<feature type="region of interest" description="Disordered" evidence="3">
    <location>
        <begin position="255"/>
        <end position="307"/>
    </location>
</feature>
<proteinExistence type="predicted"/>